<proteinExistence type="predicted"/>
<evidence type="ECO:0000313" key="3">
    <source>
        <dbReference type="Proteomes" id="UP001469553"/>
    </source>
</evidence>
<accession>A0ABV0XL76</accession>
<dbReference type="EMBL" id="JAHRIP010006957">
    <property type="protein sequence ID" value="MEQ2282219.1"/>
    <property type="molecule type" value="Genomic_DNA"/>
</dbReference>
<gene>
    <name evidence="2" type="ORF">AMECASPLE_038277</name>
</gene>
<sequence>MTKSPDRSKVWKCDGGEKTRRRTAADARKLRLIRDDEINVSTWRHWLQRYGEVSAQFVQRRWSNVGGNRQTSVSRRSGHLLSKQV</sequence>
<evidence type="ECO:0000313" key="2">
    <source>
        <dbReference type="EMBL" id="MEQ2282219.1"/>
    </source>
</evidence>
<feature type="region of interest" description="Disordered" evidence="1">
    <location>
        <begin position="65"/>
        <end position="85"/>
    </location>
</feature>
<dbReference type="Proteomes" id="UP001469553">
    <property type="component" value="Unassembled WGS sequence"/>
</dbReference>
<reference evidence="2 3" key="1">
    <citation type="submission" date="2021-06" db="EMBL/GenBank/DDBJ databases">
        <authorList>
            <person name="Palmer J.M."/>
        </authorList>
    </citation>
    <scope>NUCLEOTIDE SEQUENCE [LARGE SCALE GENOMIC DNA]</scope>
    <source>
        <strain evidence="2 3">AS_MEX2019</strain>
        <tissue evidence="2">Muscle</tissue>
    </source>
</reference>
<name>A0ABV0XL76_9TELE</name>
<feature type="compositionally biased region" description="Polar residues" evidence="1">
    <location>
        <begin position="65"/>
        <end position="75"/>
    </location>
</feature>
<protein>
    <submittedName>
        <fullName evidence="2">Uncharacterized protein</fullName>
    </submittedName>
</protein>
<comment type="caution">
    <text evidence="2">The sequence shown here is derived from an EMBL/GenBank/DDBJ whole genome shotgun (WGS) entry which is preliminary data.</text>
</comment>
<organism evidence="2 3">
    <name type="scientific">Ameca splendens</name>
    <dbReference type="NCBI Taxonomy" id="208324"/>
    <lineage>
        <taxon>Eukaryota</taxon>
        <taxon>Metazoa</taxon>
        <taxon>Chordata</taxon>
        <taxon>Craniata</taxon>
        <taxon>Vertebrata</taxon>
        <taxon>Euteleostomi</taxon>
        <taxon>Actinopterygii</taxon>
        <taxon>Neopterygii</taxon>
        <taxon>Teleostei</taxon>
        <taxon>Neoteleostei</taxon>
        <taxon>Acanthomorphata</taxon>
        <taxon>Ovalentaria</taxon>
        <taxon>Atherinomorphae</taxon>
        <taxon>Cyprinodontiformes</taxon>
        <taxon>Goodeidae</taxon>
        <taxon>Ameca</taxon>
    </lineage>
</organism>
<evidence type="ECO:0000256" key="1">
    <source>
        <dbReference type="SAM" id="MobiDB-lite"/>
    </source>
</evidence>
<keyword evidence="3" id="KW-1185">Reference proteome</keyword>